<keyword evidence="1" id="KW-0472">Membrane</keyword>
<keyword evidence="1" id="KW-0812">Transmembrane</keyword>
<feature type="transmembrane region" description="Helical" evidence="1">
    <location>
        <begin position="171"/>
        <end position="190"/>
    </location>
</feature>
<dbReference type="Gene3D" id="2.30.42.10">
    <property type="match status" value="1"/>
</dbReference>
<gene>
    <name evidence="3" type="ORF">BET03_05140</name>
</gene>
<feature type="transmembrane region" description="Helical" evidence="1">
    <location>
        <begin position="210"/>
        <end position="229"/>
    </location>
</feature>
<reference evidence="3 4" key="1">
    <citation type="submission" date="2016-08" db="EMBL/GenBank/DDBJ databases">
        <title>Novel Firmicutes and Novel Genomes.</title>
        <authorList>
            <person name="Poppleton D.I."/>
            <person name="Gribaldo S."/>
        </authorList>
    </citation>
    <scope>NUCLEOTIDE SEQUENCE [LARGE SCALE GENOMIC DNA]</scope>
    <source>
        <strain evidence="3 4">CTT3</strain>
    </source>
</reference>
<name>A0A419SXV6_9FIRM</name>
<dbReference type="Pfam" id="PF17820">
    <property type="entry name" value="PDZ_6"/>
    <property type="match status" value="1"/>
</dbReference>
<dbReference type="InterPro" id="IPR036034">
    <property type="entry name" value="PDZ_sf"/>
</dbReference>
<evidence type="ECO:0000313" key="3">
    <source>
        <dbReference type="EMBL" id="RKD30092.1"/>
    </source>
</evidence>
<organism evidence="3 4">
    <name type="scientific">Thermohalobacter berrensis</name>
    <dbReference type="NCBI Taxonomy" id="99594"/>
    <lineage>
        <taxon>Bacteria</taxon>
        <taxon>Bacillati</taxon>
        <taxon>Bacillota</taxon>
        <taxon>Tissierellia</taxon>
        <taxon>Tissierellales</taxon>
        <taxon>Thermohalobacteraceae</taxon>
        <taxon>Thermohalobacter</taxon>
    </lineage>
</organism>
<evidence type="ECO:0000259" key="2">
    <source>
        <dbReference type="PROSITE" id="PS50106"/>
    </source>
</evidence>
<dbReference type="InterPro" id="IPR001478">
    <property type="entry name" value="PDZ"/>
</dbReference>
<evidence type="ECO:0000256" key="1">
    <source>
        <dbReference type="SAM" id="Phobius"/>
    </source>
</evidence>
<proteinExistence type="predicted"/>
<feature type="transmembrane region" description="Helical" evidence="1">
    <location>
        <begin position="7"/>
        <end position="33"/>
    </location>
</feature>
<protein>
    <recommendedName>
        <fullName evidence="2">PDZ domain-containing protein</fullName>
    </recommendedName>
</protein>
<dbReference type="OrthoDB" id="198399at2"/>
<evidence type="ECO:0000313" key="4">
    <source>
        <dbReference type="Proteomes" id="UP000284177"/>
    </source>
</evidence>
<accession>A0A419SXV6</accession>
<feature type="transmembrane region" description="Helical" evidence="1">
    <location>
        <begin position="89"/>
        <end position="110"/>
    </location>
</feature>
<dbReference type="SMART" id="SM00228">
    <property type="entry name" value="PDZ"/>
    <property type="match status" value="1"/>
</dbReference>
<sequence>MSKLFDIIYMSGITLFQLFINPIYWGVVLLLYFQYKRVAKMEKRILGTNKEPIHKRVLSSMLMGILGGIIGSFVILLLGITIEANDFKYVFLLAILLMLFHPRFICFSYAGGIISLSSLLFGYPKVNVSSIIAIVAVLHLVESFLILLDGDNTLIPIFMKKNNRVVGGFNMMRFWPIPFIVLLIIGQMTVLENGVNMPEWWPLFKPDGVLANQTDLTFYMIAVIAVLGYGDMSITDYPKNKIKNSSKNLFLFSIILLILAVLSSHIYVFKYIAALFSPIAHEALIQYGRKREREGTPVFLPSHRGVKVLDVIPNSVGEKLGLKSGDIILSINGERVYTKREIDEILSYYPTFIWVDYYSNGEVISKDYANYRKGVRNLGVLVISNDEINSFIVKELESPIKRILKKIKRKLIKRS</sequence>
<feature type="transmembrane region" description="Helical" evidence="1">
    <location>
        <begin position="130"/>
        <end position="150"/>
    </location>
</feature>
<dbReference type="EMBL" id="MCIB01000036">
    <property type="protein sequence ID" value="RKD30092.1"/>
    <property type="molecule type" value="Genomic_DNA"/>
</dbReference>
<dbReference type="PROSITE" id="PS50106">
    <property type="entry name" value="PDZ"/>
    <property type="match status" value="1"/>
</dbReference>
<dbReference type="Proteomes" id="UP000284177">
    <property type="component" value="Unassembled WGS sequence"/>
</dbReference>
<feature type="transmembrane region" description="Helical" evidence="1">
    <location>
        <begin position="249"/>
        <end position="269"/>
    </location>
</feature>
<dbReference type="RefSeq" id="WP_120170382.1">
    <property type="nucleotide sequence ID" value="NZ_MCIB01000036.1"/>
</dbReference>
<dbReference type="InterPro" id="IPR041489">
    <property type="entry name" value="PDZ_6"/>
</dbReference>
<feature type="transmembrane region" description="Helical" evidence="1">
    <location>
        <begin position="61"/>
        <end position="82"/>
    </location>
</feature>
<feature type="domain" description="PDZ" evidence="2">
    <location>
        <begin position="284"/>
        <end position="346"/>
    </location>
</feature>
<comment type="caution">
    <text evidence="3">The sequence shown here is derived from an EMBL/GenBank/DDBJ whole genome shotgun (WGS) entry which is preliminary data.</text>
</comment>
<dbReference type="AlphaFoldDB" id="A0A419SXV6"/>
<keyword evidence="4" id="KW-1185">Reference proteome</keyword>
<keyword evidence="1" id="KW-1133">Transmembrane helix</keyword>
<dbReference type="SUPFAM" id="SSF50156">
    <property type="entry name" value="PDZ domain-like"/>
    <property type="match status" value="1"/>
</dbReference>